<evidence type="ECO:0000259" key="3">
    <source>
        <dbReference type="PROSITE" id="PS51449"/>
    </source>
</evidence>
<dbReference type="Pfam" id="PF00919">
    <property type="entry name" value="UPF0004"/>
    <property type="match status" value="1"/>
</dbReference>
<reference evidence="5" key="1">
    <citation type="journal article" date="2020" name="mSystems">
        <title>Genome- and Community-Level Interaction Insights into Carbon Utilization and Element Cycling Functions of Hydrothermarchaeota in Hydrothermal Sediment.</title>
        <authorList>
            <person name="Zhou Z."/>
            <person name="Liu Y."/>
            <person name="Xu W."/>
            <person name="Pan J."/>
            <person name="Luo Z.H."/>
            <person name="Li M."/>
        </authorList>
    </citation>
    <scope>NUCLEOTIDE SEQUENCE [LARGE SCALE GENOMIC DNA]</scope>
    <source>
        <strain evidence="5">SpSt-1135</strain>
    </source>
</reference>
<dbReference type="InterPro" id="IPR023404">
    <property type="entry name" value="rSAM_horseshoe"/>
</dbReference>
<evidence type="ECO:0000256" key="1">
    <source>
        <dbReference type="ARBA" id="ARBA00001966"/>
    </source>
</evidence>
<comment type="caution">
    <text evidence="5">The sequence shown here is derived from an EMBL/GenBank/DDBJ whole genome shotgun (WGS) entry which is preliminary data.</text>
</comment>
<sequence>MKTIAFYTFGCKTNQYETQVMKESVLKQFKIIEKNEYADIYVINTCAVTKPASDQARQLLRKLQKQNPNAHVIYTGCDSYLIDKVDYLDSRNVHIVGNSYKNDILSALSCTRDTSLQTKTYSIEKCVSSWDKSRPFIKIQEGCENFCTYCVVAHLRGKQRSKDEALVLDEIKSFVNQGFREIVLTGTNIGSYKDLKQLLKKINQLELDFRVRLSSIEPMYVDNELIDIISDGKFAKHLHIPLQSASNRILELAKRHYTSVDFEKIVNYASLKGIFLGTDII</sequence>
<dbReference type="PANTHER" id="PTHR11918:SF45">
    <property type="entry name" value="THREONYLCARBAMOYLADENOSINE TRNA METHYLTHIOTRANSFERASE"/>
    <property type="match status" value="1"/>
</dbReference>
<dbReference type="GO" id="GO:0051539">
    <property type="term" value="F:4 iron, 4 sulfur cluster binding"/>
    <property type="evidence" value="ECO:0007669"/>
    <property type="project" value="UniProtKB-KW"/>
</dbReference>
<evidence type="ECO:0000256" key="2">
    <source>
        <dbReference type="ARBA" id="ARBA00022679"/>
    </source>
</evidence>
<dbReference type="InterPro" id="IPR013848">
    <property type="entry name" value="Methylthiotransferase_N"/>
</dbReference>
<dbReference type="PROSITE" id="PS51918">
    <property type="entry name" value="RADICAL_SAM"/>
    <property type="match status" value="1"/>
</dbReference>
<accession>A0A7C6A7N7</accession>
<feature type="non-terminal residue" evidence="5">
    <location>
        <position position="281"/>
    </location>
</feature>
<dbReference type="SUPFAM" id="SSF102114">
    <property type="entry name" value="Radical SAM enzymes"/>
    <property type="match status" value="1"/>
</dbReference>
<dbReference type="GO" id="GO:0046872">
    <property type="term" value="F:metal ion binding"/>
    <property type="evidence" value="ECO:0007669"/>
    <property type="project" value="UniProtKB-KW"/>
</dbReference>
<dbReference type="PROSITE" id="PS51449">
    <property type="entry name" value="MTTASE_N"/>
    <property type="match status" value="1"/>
</dbReference>
<dbReference type="GO" id="GO:0035598">
    <property type="term" value="F:tRNA (N(6)-L-threonylcarbamoyladenosine(37)-C(2))-methylthiotransferase activity"/>
    <property type="evidence" value="ECO:0007669"/>
    <property type="project" value="TreeGrafter"/>
</dbReference>
<dbReference type="SFLD" id="SFLDG01082">
    <property type="entry name" value="B12-binding_domain_containing"/>
    <property type="match status" value="1"/>
</dbReference>
<dbReference type="AlphaFoldDB" id="A0A7C6A7N7"/>
<evidence type="ECO:0000259" key="4">
    <source>
        <dbReference type="PROSITE" id="PS51918"/>
    </source>
</evidence>
<proteinExistence type="predicted"/>
<dbReference type="Gene3D" id="3.40.50.12160">
    <property type="entry name" value="Methylthiotransferase, N-terminal domain"/>
    <property type="match status" value="1"/>
</dbReference>
<protein>
    <submittedName>
        <fullName evidence="5">Radical SAM protein</fullName>
    </submittedName>
</protein>
<dbReference type="Gene3D" id="3.80.30.20">
    <property type="entry name" value="tm_1862 like domain"/>
    <property type="match status" value="1"/>
</dbReference>
<organism evidence="5">
    <name type="scientific">Desulfurella acetivorans</name>
    <dbReference type="NCBI Taxonomy" id="33002"/>
    <lineage>
        <taxon>Bacteria</taxon>
        <taxon>Pseudomonadati</taxon>
        <taxon>Campylobacterota</taxon>
        <taxon>Desulfurellia</taxon>
        <taxon>Desulfurellales</taxon>
        <taxon>Desulfurellaceae</taxon>
        <taxon>Desulfurella</taxon>
    </lineage>
</organism>
<feature type="domain" description="MTTase N-terminal" evidence="3">
    <location>
        <begin position="2"/>
        <end position="113"/>
    </location>
</feature>
<name>A0A7C6A7N7_DESAE</name>
<comment type="cofactor">
    <cofactor evidence="1">
        <name>[4Fe-4S] cluster</name>
        <dbReference type="ChEBI" id="CHEBI:49883"/>
    </cofactor>
</comment>
<dbReference type="PROSITE" id="PS01278">
    <property type="entry name" value="MTTASE_RADICAL"/>
    <property type="match status" value="1"/>
</dbReference>
<gene>
    <name evidence="5" type="ORF">ENM99_03235</name>
</gene>
<feature type="domain" description="Radical SAM core" evidence="4">
    <location>
        <begin position="129"/>
        <end position="281"/>
    </location>
</feature>
<dbReference type="InterPro" id="IPR058240">
    <property type="entry name" value="rSAM_sf"/>
</dbReference>
<dbReference type="Pfam" id="PF04055">
    <property type="entry name" value="Radical_SAM"/>
    <property type="match status" value="1"/>
</dbReference>
<dbReference type="EMBL" id="DRZX01000156">
    <property type="protein sequence ID" value="HHS48857.1"/>
    <property type="molecule type" value="Genomic_DNA"/>
</dbReference>
<dbReference type="SFLD" id="SFLDS00029">
    <property type="entry name" value="Radical_SAM"/>
    <property type="match status" value="1"/>
</dbReference>
<dbReference type="Proteomes" id="UP000886400">
    <property type="component" value="Unassembled WGS sequence"/>
</dbReference>
<keyword evidence="2" id="KW-0808">Transferase</keyword>
<evidence type="ECO:0000313" key="5">
    <source>
        <dbReference type="EMBL" id="HHS48857.1"/>
    </source>
</evidence>
<dbReference type="InterPro" id="IPR020612">
    <property type="entry name" value="Methylthiotransferase_CS"/>
</dbReference>
<dbReference type="InterPro" id="IPR007197">
    <property type="entry name" value="rSAM"/>
</dbReference>
<dbReference type="PANTHER" id="PTHR11918">
    <property type="entry name" value="RADICAL SAM PROTEINS"/>
    <property type="match status" value="1"/>
</dbReference>
<dbReference type="InterPro" id="IPR038135">
    <property type="entry name" value="Methylthiotransferase_N_sf"/>
</dbReference>